<dbReference type="InterPro" id="IPR002018">
    <property type="entry name" value="CarbesteraseB"/>
</dbReference>
<gene>
    <name evidence="5" type="ORF">BP5796_01405</name>
</gene>
<dbReference type="GO" id="GO:0052689">
    <property type="term" value="F:carboxylic ester hydrolase activity"/>
    <property type="evidence" value="ECO:0007669"/>
    <property type="project" value="TreeGrafter"/>
</dbReference>
<dbReference type="Proteomes" id="UP000256328">
    <property type="component" value="Unassembled WGS sequence"/>
</dbReference>
<feature type="chain" id="PRO_5017496321" description="Carboxylic ester hydrolase" evidence="3">
    <location>
        <begin position="19"/>
        <end position="547"/>
    </location>
</feature>
<dbReference type="PROSITE" id="PS00122">
    <property type="entry name" value="CARBOXYLESTERASE_B_1"/>
    <property type="match status" value="1"/>
</dbReference>
<dbReference type="InterPro" id="IPR029058">
    <property type="entry name" value="AB_hydrolase_fold"/>
</dbReference>
<evidence type="ECO:0000256" key="3">
    <source>
        <dbReference type="RuleBase" id="RU361235"/>
    </source>
</evidence>
<protein>
    <recommendedName>
        <fullName evidence="3">Carboxylic ester hydrolase</fullName>
        <ecNumber evidence="3">3.1.1.-</ecNumber>
    </recommendedName>
</protein>
<evidence type="ECO:0000259" key="4">
    <source>
        <dbReference type="Pfam" id="PF00135"/>
    </source>
</evidence>
<dbReference type="EC" id="3.1.1.-" evidence="3"/>
<sequence length="547" mass="58923">MMLVLITAILIVLQLVAGLPWFDSHRGGLGGMVPQTDDAVVDLGYSTYQGTVVGGGVSQYLGMRYAAPPVGDLRWRKPHKPVVTRGVQDATAFGDICLGLGAAATSSSQSEDCLFINVWAPSTAKPSSKLPVWFYIQGGGYNTNSNANYNGTGVVEASGNNIVFVNMNYRVSAWGFLASEKVKEDGDLNAGLLDQRLAMEWVQKYIHLFGGDPHHVVIHGVSAGAGSVALHLTAYGGRDDKLFAGAIGESVFFPTQPKVSELEFQFDHYATLAGCGEATDELTCLRAQDVSVLQTANVAMAFPGATSASLFYFTPCIDGHLIRKYPYLSFESGEFIHVPIMFGNDNDEGSAFASNATSPADVAAFMVDYYPHLTPTDTDNINAQYPLMAAAAKHAAYFPSVAEAYGESTFNCPAITILQSYVQYFSASKAWSYRVNIQDQNDIAAGLGVPHTMETPAIFGVGFAPGTASFATYNAPVVPVVMHYFISFIRSLTPNTFRSSDAPFWEPYTTAQRRMKLQTNATAMEAVPADQLGRCAFWKGLAVTTET</sequence>
<reference evidence="5 6" key="1">
    <citation type="journal article" date="2018" name="IMA Fungus">
        <title>IMA Genome-F 9: Draft genome sequence of Annulohypoxylon stygium, Aspergillus mulundensis, Berkeleyomyces basicola (syn. Thielaviopsis basicola), Ceratocystis smalleyi, two Cercospora beticola strains, Coleophoma cylindrospora, Fusarium fracticaudum, Phialophora cf. hyalina, and Morchella septimelata.</title>
        <authorList>
            <person name="Wingfield B.D."/>
            <person name="Bills G.F."/>
            <person name="Dong Y."/>
            <person name="Huang W."/>
            <person name="Nel W.J."/>
            <person name="Swalarsk-Parry B.S."/>
            <person name="Vaghefi N."/>
            <person name="Wilken P.M."/>
            <person name="An Z."/>
            <person name="de Beer Z.W."/>
            <person name="De Vos L."/>
            <person name="Chen L."/>
            <person name="Duong T.A."/>
            <person name="Gao Y."/>
            <person name="Hammerbacher A."/>
            <person name="Kikkert J.R."/>
            <person name="Li Y."/>
            <person name="Li H."/>
            <person name="Li K."/>
            <person name="Li Q."/>
            <person name="Liu X."/>
            <person name="Ma X."/>
            <person name="Naidoo K."/>
            <person name="Pethybridge S.J."/>
            <person name="Sun J."/>
            <person name="Steenkamp E.T."/>
            <person name="van der Nest M.A."/>
            <person name="van Wyk S."/>
            <person name="Wingfield M.J."/>
            <person name="Xiong C."/>
            <person name="Yue Q."/>
            <person name="Zhang X."/>
        </authorList>
    </citation>
    <scope>NUCLEOTIDE SEQUENCE [LARGE SCALE GENOMIC DNA]</scope>
    <source>
        <strain evidence="5 6">BP5796</strain>
    </source>
</reference>
<dbReference type="PROSITE" id="PS00941">
    <property type="entry name" value="CARBOXYLESTERASE_B_2"/>
    <property type="match status" value="1"/>
</dbReference>
<name>A0A3D8T0Q9_9HELO</name>
<dbReference type="PANTHER" id="PTHR43918">
    <property type="entry name" value="ACETYLCHOLINESTERASE"/>
    <property type="match status" value="1"/>
</dbReference>
<dbReference type="InterPro" id="IPR019819">
    <property type="entry name" value="Carboxylesterase_B_CS"/>
</dbReference>
<dbReference type="Gene3D" id="3.40.50.1820">
    <property type="entry name" value="alpha/beta hydrolase"/>
    <property type="match status" value="1"/>
</dbReference>
<comment type="similarity">
    <text evidence="1 3">Belongs to the type-B carboxylesterase/lipase family.</text>
</comment>
<dbReference type="AlphaFoldDB" id="A0A3D8T0Q9"/>
<feature type="domain" description="Carboxylesterase type B" evidence="4">
    <location>
        <begin position="44"/>
        <end position="527"/>
    </location>
</feature>
<evidence type="ECO:0000256" key="2">
    <source>
        <dbReference type="ARBA" id="ARBA00022801"/>
    </source>
</evidence>
<proteinExistence type="inferred from homology"/>
<dbReference type="Pfam" id="PF00135">
    <property type="entry name" value="COesterase"/>
    <property type="match status" value="1"/>
</dbReference>
<keyword evidence="6" id="KW-1185">Reference proteome</keyword>
<comment type="caution">
    <text evidence="5">The sequence shown here is derived from an EMBL/GenBank/DDBJ whole genome shotgun (WGS) entry which is preliminary data.</text>
</comment>
<dbReference type="InterPro" id="IPR050654">
    <property type="entry name" value="AChE-related_enzymes"/>
</dbReference>
<dbReference type="InterPro" id="IPR019826">
    <property type="entry name" value="Carboxylesterase_B_AS"/>
</dbReference>
<dbReference type="OrthoDB" id="408631at2759"/>
<dbReference type="SUPFAM" id="SSF53474">
    <property type="entry name" value="alpha/beta-Hydrolases"/>
    <property type="match status" value="1"/>
</dbReference>
<keyword evidence="3" id="KW-0732">Signal</keyword>
<feature type="signal peptide" evidence="3">
    <location>
        <begin position="1"/>
        <end position="18"/>
    </location>
</feature>
<organism evidence="5 6">
    <name type="scientific">Coleophoma crateriformis</name>
    <dbReference type="NCBI Taxonomy" id="565419"/>
    <lineage>
        <taxon>Eukaryota</taxon>
        <taxon>Fungi</taxon>
        <taxon>Dikarya</taxon>
        <taxon>Ascomycota</taxon>
        <taxon>Pezizomycotina</taxon>
        <taxon>Leotiomycetes</taxon>
        <taxon>Helotiales</taxon>
        <taxon>Dermateaceae</taxon>
        <taxon>Coleophoma</taxon>
    </lineage>
</organism>
<dbReference type="PANTHER" id="PTHR43918:SF4">
    <property type="entry name" value="CARBOXYLIC ESTER HYDROLASE"/>
    <property type="match status" value="1"/>
</dbReference>
<dbReference type="EMBL" id="PDLN01000002">
    <property type="protein sequence ID" value="RDW92011.1"/>
    <property type="molecule type" value="Genomic_DNA"/>
</dbReference>
<evidence type="ECO:0000313" key="6">
    <source>
        <dbReference type="Proteomes" id="UP000256328"/>
    </source>
</evidence>
<evidence type="ECO:0000313" key="5">
    <source>
        <dbReference type="EMBL" id="RDW92011.1"/>
    </source>
</evidence>
<accession>A0A3D8T0Q9</accession>
<evidence type="ECO:0000256" key="1">
    <source>
        <dbReference type="ARBA" id="ARBA00005964"/>
    </source>
</evidence>
<keyword evidence="2 3" id="KW-0378">Hydrolase</keyword>